<evidence type="ECO:0000256" key="13">
    <source>
        <dbReference type="ARBA" id="ARBA00023012"/>
    </source>
</evidence>
<gene>
    <name evidence="17" type="primary">kinD</name>
    <name evidence="17" type="ORF">G4P54_07165</name>
</gene>
<dbReference type="CDD" id="cd00082">
    <property type="entry name" value="HisKA"/>
    <property type="match status" value="1"/>
</dbReference>
<keyword evidence="8" id="KW-0547">Nucleotide-binding</keyword>
<dbReference type="InterPro" id="IPR033479">
    <property type="entry name" value="dCache_1"/>
</dbReference>
<keyword evidence="18" id="KW-1185">Reference proteome</keyword>
<keyword evidence="13" id="KW-0902">Two-component regulatory system</keyword>
<proteinExistence type="predicted"/>
<keyword evidence="12 15" id="KW-1133">Transmembrane helix</keyword>
<dbReference type="Pfam" id="PF02743">
    <property type="entry name" value="dCache_1"/>
    <property type="match status" value="1"/>
</dbReference>
<dbReference type="PANTHER" id="PTHR43065:SF10">
    <property type="entry name" value="PEROXIDE STRESS-ACTIVATED HISTIDINE KINASE MAK3"/>
    <property type="match status" value="1"/>
</dbReference>
<dbReference type="SUPFAM" id="SSF103190">
    <property type="entry name" value="Sensory domain-like"/>
    <property type="match status" value="1"/>
</dbReference>
<dbReference type="Pfam" id="PF02518">
    <property type="entry name" value="HATPase_c"/>
    <property type="match status" value="1"/>
</dbReference>
<dbReference type="CDD" id="cd00075">
    <property type="entry name" value="HATPase"/>
    <property type="match status" value="1"/>
</dbReference>
<dbReference type="Gene3D" id="3.30.565.10">
    <property type="entry name" value="Histidine kinase-like ATPase, C-terminal domain"/>
    <property type="match status" value="1"/>
</dbReference>
<keyword evidence="14 15" id="KW-0472">Membrane</keyword>
<dbReference type="InterPro" id="IPR036097">
    <property type="entry name" value="HisK_dim/P_sf"/>
</dbReference>
<dbReference type="InterPro" id="IPR005467">
    <property type="entry name" value="His_kinase_dom"/>
</dbReference>
<dbReference type="SMART" id="SM00387">
    <property type="entry name" value="HATPase_c"/>
    <property type="match status" value="1"/>
</dbReference>
<dbReference type="SUPFAM" id="SSF55874">
    <property type="entry name" value="ATPase domain of HSP90 chaperone/DNA topoisomerase II/histidine kinase"/>
    <property type="match status" value="1"/>
</dbReference>
<evidence type="ECO:0000256" key="7">
    <source>
        <dbReference type="ARBA" id="ARBA00022692"/>
    </source>
</evidence>
<dbReference type="EC" id="2.7.13.3" evidence="3"/>
<evidence type="ECO:0000313" key="17">
    <source>
        <dbReference type="EMBL" id="QIW79586.1"/>
    </source>
</evidence>
<dbReference type="Gene3D" id="3.30.450.20">
    <property type="entry name" value="PAS domain"/>
    <property type="match status" value="2"/>
</dbReference>
<dbReference type="Proteomes" id="UP000501914">
    <property type="component" value="Chromosome"/>
</dbReference>
<feature type="transmembrane region" description="Helical" evidence="15">
    <location>
        <begin position="250"/>
        <end position="273"/>
    </location>
</feature>
<dbReference type="PRINTS" id="PR00344">
    <property type="entry name" value="BCTRLSENSOR"/>
</dbReference>
<keyword evidence="9 17" id="KW-0418">Kinase</keyword>
<evidence type="ECO:0000256" key="11">
    <source>
        <dbReference type="ARBA" id="ARBA00022969"/>
    </source>
</evidence>
<keyword evidence="4" id="KW-1003">Cell membrane</keyword>
<evidence type="ECO:0000256" key="10">
    <source>
        <dbReference type="ARBA" id="ARBA00022840"/>
    </source>
</evidence>
<evidence type="ECO:0000256" key="3">
    <source>
        <dbReference type="ARBA" id="ARBA00012438"/>
    </source>
</evidence>
<protein>
    <recommendedName>
        <fullName evidence="3">histidine kinase</fullName>
        <ecNumber evidence="3">2.7.13.3</ecNumber>
    </recommendedName>
</protein>
<dbReference type="InterPro" id="IPR003594">
    <property type="entry name" value="HATPase_dom"/>
</dbReference>
<evidence type="ECO:0000256" key="1">
    <source>
        <dbReference type="ARBA" id="ARBA00000085"/>
    </source>
</evidence>
<feature type="domain" description="Histidine kinase" evidence="16">
    <location>
        <begin position="298"/>
        <end position="505"/>
    </location>
</feature>
<evidence type="ECO:0000256" key="12">
    <source>
        <dbReference type="ARBA" id="ARBA00022989"/>
    </source>
</evidence>
<dbReference type="InterPro" id="IPR036890">
    <property type="entry name" value="HATPase_C_sf"/>
</dbReference>
<dbReference type="RefSeq" id="WP_167872228.1">
    <property type="nucleotide sequence ID" value="NZ_CP048852.1"/>
</dbReference>
<dbReference type="Pfam" id="PF00512">
    <property type="entry name" value="HisKA"/>
    <property type="match status" value="1"/>
</dbReference>
<dbReference type="GO" id="GO:0005524">
    <property type="term" value="F:ATP binding"/>
    <property type="evidence" value="ECO:0007669"/>
    <property type="project" value="UniProtKB-KW"/>
</dbReference>
<dbReference type="EMBL" id="CP048852">
    <property type="protein sequence ID" value="QIW79586.1"/>
    <property type="molecule type" value="Genomic_DNA"/>
</dbReference>
<evidence type="ECO:0000256" key="14">
    <source>
        <dbReference type="ARBA" id="ARBA00023136"/>
    </source>
</evidence>
<dbReference type="PANTHER" id="PTHR43065">
    <property type="entry name" value="SENSOR HISTIDINE KINASE"/>
    <property type="match status" value="1"/>
</dbReference>
<dbReference type="InterPro" id="IPR003661">
    <property type="entry name" value="HisK_dim/P_dom"/>
</dbReference>
<dbReference type="GO" id="GO:0005886">
    <property type="term" value="C:plasma membrane"/>
    <property type="evidence" value="ECO:0007669"/>
    <property type="project" value="UniProtKB-SubCell"/>
</dbReference>
<dbReference type="GO" id="GO:0030435">
    <property type="term" value="P:sporulation resulting in formation of a cellular spore"/>
    <property type="evidence" value="ECO:0007669"/>
    <property type="project" value="UniProtKB-KW"/>
</dbReference>
<dbReference type="SUPFAM" id="SSF47384">
    <property type="entry name" value="Homodimeric domain of signal transducing histidine kinase"/>
    <property type="match status" value="1"/>
</dbReference>
<dbReference type="Gene3D" id="1.10.287.130">
    <property type="match status" value="1"/>
</dbReference>
<evidence type="ECO:0000256" key="9">
    <source>
        <dbReference type="ARBA" id="ARBA00022777"/>
    </source>
</evidence>
<dbReference type="AlphaFoldDB" id="A0A6H0WJP7"/>
<comment type="subcellular location">
    <subcellularLocation>
        <location evidence="2">Cell membrane</location>
        <topology evidence="2">Multi-pass membrane protein</topology>
    </subcellularLocation>
</comment>
<keyword evidence="5" id="KW-0597">Phosphoprotein</keyword>
<dbReference type="GO" id="GO:0000155">
    <property type="term" value="F:phosphorelay sensor kinase activity"/>
    <property type="evidence" value="ECO:0007669"/>
    <property type="project" value="InterPro"/>
</dbReference>
<evidence type="ECO:0000256" key="6">
    <source>
        <dbReference type="ARBA" id="ARBA00022679"/>
    </source>
</evidence>
<dbReference type="PROSITE" id="PS50109">
    <property type="entry name" value="HIS_KIN"/>
    <property type="match status" value="1"/>
</dbReference>
<evidence type="ECO:0000259" key="16">
    <source>
        <dbReference type="PROSITE" id="PS50109"/>
    </source>
</evidence>
<evidence type="ECO:0000256" key="2">
    <source>
        <dbReference type="ARBA" id="ARBA00004651"/>
    </source>
</evidence>
<evidence type="ECO:0000256" key="15">
    <source>
        <dbReference type="SAM" id="Phobius"/>
    </source>
</evidence>
<name>A0A6H0WJP7_9BACI</name>
<keyword evidence="6" id="KW-0808">Transferase</keyword>
<evidence type="ECO:0000256" key="4">
    <source>
        <dbReference type="ARBA" id="ARBA00022475"/>
    </source>
</evidence>
<comment type="catalytic activity">
    <reaction evidence="1">
        <text>ATP + protein L-histidine = ADP + protein N-phospho-L-histidine.</text>
        <dbReference type="EC" id="2.7.13.3"/>
    </reaction>
</comment>
<evidence type="ECO:0000256" key="5">
    <source>
        <dbReference type="ARBA" id="ARBA00022553"/>
    </source>
</evidence>
<dbReference type="InterPro" id="IPR029151">
    <property type="entry name" value="Sensor-like_sf"/>
</dbReference>
<dbReference type="SMART" id="SM00388">
    <property type="entry name" value="HisKA"/>
    <property type="match status" value="1"/>
</dbReference>
<accession>A0A6H0WJP7</accession>
<dbReference type="KEGG" id="bteq:G4P54_07165"/>
<dbReference type="InterPro" id="IPR004358">
    <property type="entry name" value="Sig_transdc_His_kin-like_C"/>
</dbReference>
<keyword evidence="7 15" id="KW-0812">Transmembrane</keyword>
<dbReference type="FunFam" id="1.10.287.130:FF:000040">
    <property type="entry name" value="PAS domain-containing sensor histidine kinase"/>
    <property type="match status" value="1"/>
</dbReference>
<evidence type="ECO:0000313" key="18">
    <source>
        <dbReference type="Proteomes" id="UP000501914"/>
    </source>
</evidence>
<dbReference type="CDD" id="cd12914">
    <property type="entry name" value="PDC1_DGC_like"/>
    <property type="match status" value="1"/>
</dbReference>
<sequence length="506" mass="56586">MLERCKLKILKGACGSVKLYLILVVIPAIVISFFVYEKEKDTIAAEHKQEASVLLNLHRNKINYLIGETKARMTSLSIAIDRPVDIKKMQSILKKTFDSEPRFSGLYLLNAKGDVTASTTELKTQVNLADRSFFTKAKETKKTVISDSYSSRITGQPIFTISVPVLDSKRNVTDYLVAAIQVDYLKNLINLLSPDVYIEVVNQDGKRIFSSGQASHAEDQKPVSGYLDDISWNMKVYPNPVTIEELTKSLLLPLSCSIVLLNILFILVLYYLLKRQTQLERSENEAQKLELIGTLAASTAHEIRNPLTGISGFIQLLQKKYKGEEDQLYFSIIEQEIKRINQIVSEFLVLGKPTAEKWELNSLQDIIGEIMPIIYSEGNLYNVEVELQYLTEQPLLVKCTKDHIKQVILNVAKNGLESMPDGGKLTISLGALDKKAVIKVVDNGEGISQEMLDHIFLPFVTSKEKGTGLGLVVCKRIVLMYGGSIHIESEARRGTEVTITLPVSDS</sequence>
<keyword evidence="10" id="KW-0067">ATP-binding</keyword>
<reference evidence="17 18" key="1">
    <citation type="submission" date="2020-02" db="EMBL/GenBank/DDBJ databases">
        <title>Genome sequencing, annotation and comparative genomic analysis of Bacillus tequilensis EA-CB0015, an effective biological control agent against Pseudocercospora fijiensis in banana plants.</title>
        <authorList>
            <person name="Cuellar-Gaviria T.Z."/>
            <person name="Ju K.-S."/>
            <person name="Villegas-Escobar V."/>
        </authorList>
    </citation>
    <scope>NUCLEOTIDE SEQUENCE [LARGE SCALE GENOMIC DNA]</scope>
    <source>
        <strain evidence="17 18">EA-CB0015</strain>
    </source>
</reference>
<evidence type="ECO:0000256" key="8">
    <source>
        <dbReference type="ARBA" id="ARBA00022741"/>
    </source>
</evidence>
<feature type="transmembrane region" description="Helical" evidence="15">
    <location>
        <begin position="20"/>
        <end position="36"/>
    </location>
</feature>
<keyword evidence="11" id="KW-0749">Sporulation</keyword>
<organism evidence="17 18">
    <name type="scientific">Bacillus tequilensis</name>
    <dbReference type="NCBI Taxonomy" id="227866"/>
    <lineage>
        <taxon>Bacteria</taxon>
        <taxon>Bacillati</taxon>
        <taxon>Bacillota</taxon>
        <taxon>Bacilli</taxon>
        <taxon>Bacillales</taxon>
        <taxon>Bacillaceae</taxon>
        <taxon>Bacillus</taxon>
    </lineage>
</organism>